<evidence type="ECO:0000313" key="1">
    <source>
        <dbReference type="EMBL" id="KAK7040866.1"/>
    </source>
</evidence>
<sequence length="332" mass="38160">MEILRGYMGLRWEYIIATGYADNIVATVMRNVERLREWVVGEVTGTPGMMKNSTVDSLSVNFKLPFRWPAHLIPAKPKSPRKGATKEVELLLDAMDNFDIYQQNGHDRNATPLVVSKGDFTLTVHLPTLRRHMILSPARVACWHSHLQTIQTILDSSFSGISIIFEDDIDMEIDIRRRLRHVWNQLPDDWDIVFLGHCWSNETRYDALGSGSGTFLHPSYAPQCTHAYALSPLGARRLHDHLTYPPFAYSRAIDQAYAWLVKSGRLKSFSIVPGVVIQRRAAELGWYDWVLSWWPWNEVARDSDVWKSGSRWKDKLHNGVFGAMRVEKGIQW</sequence>
<accession>A0AAW0CP82</accession>
<gene>
    <name evidence="1" type="ORF">VNI00_009462</name>
</gene>
<evidence type="ECO:0000313" key="2">
    <source>
        <dbReference type="Proteomes" id="UP001383192"/>
    </source>
</evidence>
<reference evidence="1 2" key="1">
    <citation type="submission" date="2024-01" db="EMBL/GenBank/DDBJ databases">
        <title>A draft genome for a cacao thread blight-causing isolate of Paramarasmius palmivorus.</title>
        <authorList>
            <person name="Baruah I.K."/>
            <person name="Bukari Y."/>
            <person name="Amoako-Attah I."/>
            <person name="Meinhardt L.W."/>
            <person name="Bailey B.A."/>
            <person name="Cohen S.P."/>
        </authorList>
    </citation>
    <scope>NUCLEOTIDE SEQUENCE [LARGE SCALE GENOMIC DNA]</scope>
    <source>
        <strain evidence="1 2">GH-12</strain>
    </source>
</reference>
<protein>
    <recommendedName>
        <fullName evidence="3">Glycosyltransferase family 25 protein</fullName>
    </recommendedName>
</protein>
<name>A0AAW0CP82_9AGAR</name>
<organism evidence="1 2">
    <name type="scientific">Paramarasmius palmivorus</name>
    <dbReference type="NCBI Taxonomy" id="297713"/>
    <lineage>
        <taxon>Eukaryota</taxon>
        <taxon>Fungi</taxon>
        <taxon>Dikarya</taxon>
        <taxon>Basidiomycota</taxon>
        <taxon>Agaricomycotina</taxon>
        <taxon>Agaricomycetes</taxon>
        <taxon>Agaricomycetidae</taxon>
        <taxon>Agaricales</taxon>
        <taxon>Marasmiineae</taxon>
        <taxon>Marasmiaceae</taxon>
        <taxon>Paramarasmius</taxon>
    </lineage>
</organism>
<comment type="caution">
    <text evidence="1">The sequence shown here is derived from an EMBL/GenBank/DDBJ whole genome shotgun (WGS) entry which is preliminary data.</text>
</comment>
<keyword evidence="2" id="KW-1185">Reference proteome</keyword>
<dbReference type="Proteomes" id="UP001383192">
    <property type="component" value="Unassembled WGS sequence"/>
</dbReference>
<dbReference type="EMBL" id="JAYKXP010000035">
    <property type="protein sequence ID" value="KAK7040866.1"/>
    <property type="molecule type" value="Genomic_DNA"/>
</dbReference>
<evidence type="ECO:0008006" key="3">
    <source>
        <dbReference type="Google" id="ProtNLM"/>
    </source>
</evidence>
<proteinExistence type="predicted"/>
<dbReference type="AlphaFoldDB" id="A0AAW0CP82"/>